<feature type="signal peptide" evidence="1">
    <location>
        <begin position="1"/>
        <end position="18"/>
    </location>
</feature>
<dbReference type="Gene3D" id="1.50.10.10">
    <property type="match status" value="1"/>
</dbReference>
<dbReference type="SUPFAM" id="SSF48208">
    <property type="entry name" value="Six-hairpin glycosidases"/>
    <property type="match status" value="1"/>
</dbReference>
<feature type="domain" description="Mannosylglycerate hydrolase MGH1-like glycoside hydrolase" evidence="2">
    <location>
        <begin position="473"/>
        <end position="646"/>
    </location>
</feature>
<proteinExistence type="predicted"/>
<dbReference type="OrthoDB" id="9759959at2"/>
<dbReference type="GO" id="GO:0005975">
    <property type="term" value="P:carbohydrate metabolic process"/>
    <property type="evidence" value="ECO:0007669"/>
    <property type="project" value="InterPro"/>
</dbReference>
<evidence type="ECO:0000313" key="4">
    <source>
        <dbReference type="Proteomes" id="UP000199024"/>
    </source>
</evidence>
<protein>
    <recommendedName>
        <fullName evidence="2">Mannosylglycerate hydrolase MGH1-like glycoside hydrolase domain-containing protein</fullName>
    </recommendedName>
</protein>
<dbReference type="RefSeq" id="WP_141223786.1">
    <property type="nucleotide sequence ID" value="NZ_FOZL01000001.1"/>
</dbReference>
<keyword evidence="4" id="KW-1185">Reference proteome</keyword>
<reference evidence="3 4" key="1">
    <citation type="submission" date="2016-10" db="EMBL/GenBank/DDBJ databases">
        <authorList>
            <person name="de Groot N.N."/>
        </authorList>
    </citation>
    <scope>NUCLEOTIDE SEQUENCE [LARGE SCALE GENOMIC DNA]</scope>
    <source>
        <strain evidence="3 4">DSM 21001</strain>
    </source>
</reference>
<name>A0A1I6LD13_9BACT</name>
<organism evidence="3 4">
    <name type="scientific">Granulicella pectinivorans</name>
    <dbReference type="NCBI Taxonomy" id="474950"/>
    <lineage>
        <taxon>Bacteria</taxon>
        <taxon>Pseudomonadati</taxon>
        <taxon>Acidobacteriota</taxon>
        <taxon>Terriglobia</taxon>
        <taxon>Terriglobales</taxon>
        <taxon>Acidobacteriaceae</taxon>
        <taxon>Granulicella</taxon>
    </lineage>
</organism>
<dbReference type="Proteomes" id="UP000199024">
    <property type="component" value="Unassembled WGS sequence"/>
</dbReference>
<accession>A0A1I6LD13</accession>
<dbReference type="PANTHER" id="PTHR34987:SF6">
    <property type="entry name" value="ALPHA-L-RHAMNOSIDASE SIX-HAIRPIN GLYCOSIDASE DOMAIN-CONTAINING PROTEIN"/>
    <property type="match status" value="1"/>
</dbReference>
<dbReference type="Pfam" id="PF22422">
    <property type="entry name" value="MGH1-like_GH"/>
    <property type="match status" value="1"/>
</dbReference>
<dbReference type="InterPro" id="IPR054491">
    <property type="entry name" value="MGH1-like_GH"/>
</dbReference>
<evidence type="ECO:0000259" key="2">
    <source>
        <dbReference type="Pfam" id="PF22422"/>
    </source>
</evidence>
<dbReference type="AlphaFoldDB" id="A0A1I6LD13"/>
<feature type="chain" id="PRO_5011453861" description="Mannosylglycerate hydrolase MGH1-like glycoside hydrolase domain-containing protein" evidence="1">
    <location>
        <begin position="19"/>
        <end position="837"/>
    </location>
</feature>
<sequence length="837" mass="91603">MRLTAAVLLLSLSPALHAQSSTQTGLTTIPSFPLDANPLVIRKDAMANKPFSVTGERGAILGQQDGTFELWLLPVKILHEAHLTAKLKDYDAVIDLNAHASSIEVRPDHTTITYAHAAITVKQHMFIPHTSEPGLATAVVLFEIHASRPAEITLSFAPSMEQQWPAPNFGRPGASWTPSGTGGAYTLETDNPDFYGMVAMPNAQHGPIPPYQERPVTTPVEFHLSYDPAKDDHSFYPLLCGLAKKGETGVAGRAALLARLTSANQHLVHDYQTVSQDWDHFFDHRLTVSTPDKRFDEALRWAEVSIEESKVSTAGGAGLAGGWYTSGDSARPGFGWFFGRDTLWTLYAVNSFGDFAMSKQALDFLLAHQRADGKMMHEYSQTAAQVDWEHMPYLYASADSTPLFVMQIEDYVRSSGDIAYLKQHWDNVKRAYQFTRSHTTQGVYDNSQGTGWVEEWPKMPHQEIYLAALDQQSAASFSRLAGLMGETDAAQEAGKTAADIAAKLAAYRGEDGVYRFNRQQDGSYENVPSIFPAVAWWSGHLALPQADTTFAQWAGHTFSTDWGIRSVPTSATIYDPVSYHHGSVWPLYSGWTSMAEYRTGRPVQAFSNLRNTAELTWLQDAGAITEVVSGEFFAPLGRSSSHQLWSSAMVLAPAIRGLFGLEADALHHTLQVAPQMPAAWDKTTLQHVMVGSDSFEVAIERVGAELQVRATSPGPSTLCLAKPGQTVSKDCTERPSTQHTLRLPLPAVEIGTQEAPASEGNRTSQMKVIDVRSDSHTLTVQLEAPAGSAHRLFVRQNAARQRTLSAEGGTIEGNEVLVKFGDASGTGYVSKTVTLRW</sequence>
<gene>
    <name evidence="3" type="ORF">SAMN05421771_0566</name>
</gene>
<evidence type="ECO:0000313" key="3">
    <source>
        <dbReference type="EMBL" id="SFS01329.1"/>
    </source>
</evidence>
<keyword evidence="1" id="KW-0732">Signal</keyword>
<dbReference type="InterPro" id="IPR008928">
    <property type="entry name" value="6-hairpin_glycosidase_sf"/>
</dbReference>
<evidence type="ECO:0000256" key="1">
    <source>
        <dbReference type="SAM" id="SignalP"/>
    </source>
</evidence>
<dbReference type="EMBL" id="FOZL01000001">
    <property type="protein sequence ID" value="SFS01329.1"/>
    <property type="molecule type" value="Genomic_DNA"/>
</dbReference>
<dbReference type="PANTHER" id="PTHR34987">
    <property type="entry name" value="C, PUTATIVE (AFU_ORTHOLOGUE AFUA_3G02880)-RELATED"/>
    <property type="match status" value="1"/>
</dbReference>
<dbReference type="InterPro" id="IPR012341">
    <property type="entry name" value="6hp_glycosidase-like_sf"/>
</dbReference>
<dbReference type="STRING" id="474950.SAMN05421771_0566"/>